<name>A0ABU4ZTQ4_9HYPH</name>
<evidence type="ECO:0000259" key="1">
    <source>
        <dbReference type="Pfam" id="PF09037"/>
    </source>
</evidence>
<keyword evidence="3" id="KW-1185">Reference proteome</keyword>
<dbReference type="Gene3D" id="3.40.50.300">
    <property type="entry name" value="P-loop containing nucleotide triphosphate hydrolases"/>
    <property type="match status" value="1"/>
</dbReference>
<dbReference type="Pfam" id="PF09037">
    <property type="entry name" value="Sulphotransf"/>
    <property type="match status" value="1"/>
</dbReference>
<dbReference type="RefSeq" id="WP_320235367.1">
    <property type="nucleotide sequence ID" value="NZ_JAVIJF010000018.1"/>
</dbReference>
<feature type="domain" description="Sulphotransferase Stf0" evidence="1">
    <location>
        <begin position="8"/>
        <end position="218"/>
    </location>
</feature>
<comment type="caution">
    <text evidence="2">The sequence shown here is derived from an EMBL/GenBank/DDBJ whole genome shotgun (WGS) entry which is preliminary data.</text>
</comment>
<organism evidence="2 3">
    <name type="scientific">Mesorhizobium montanum</name>
    <dbReference type="NCBI Taxonomy" id="3072323"/>
    <lineage>
        <taxon>Bacteria</taxon>
        <taxon>Pseudomonadati</taxon>
        <taxon>Pseudomonadota</taxon>
        <taxon>Alphaproteobacteria</taxon>
        <taxon>Hyphomicrobiales</taxon>
        <taxon>Phyllobacteriaceae</taxon>
        <taxon>Mesorhizobium</taxon>
    </lineage>
</organism>
<evidence type="ECO:0000313" key="3">
    <source>
        <dbReference type="Proteomes" id="UP001276840"/>
    </source>
</evidence>
<dbReference type="SUPFAM" id="SSF52540">
    <property type="entry name" value="P-loop containing nucleoside triphosphate hydrolases"/>
    <property type="match status" value="1"/>
</dbReference>
<dbReference type="InterPro" id="IPR015124">
    <property type="entry name" value="Stf0"/>
</dbReference>
<accession>A0ABU4ZTQ4</accession>
<dbReference type="InterPro" id="IPR024628">
    <property type="entry name" value="Sulfotransferase_Stf0_dom"/>
</dbReference>
<gene>
    <name evidence="2" type="ORF">RFM68_23280</name>
</gene>
<dbReference type="InterPro" id="IPR027417">
    <property type="entry name" value="P-loop_NTPase"/>
</dbReference>
<sequence>MVKGVAVLTEGRSGSSWLGSLTNATGVMGVSREWLKPLHLGPEPRAYDALEEAVIRKSSTENGRFTVKVFPRHLAWSKGKCGKDFLFEVRGKHGLGFITLERRDRLRQAISFYRASVSNSWASWEKGAGSPVPYSFAGISRAFFQIEQSFAFWRAYLDLSQLPYRHFVYEDLLPDPRPYLEAVAELLDVPVPVTVPVSEFKVQRDDLTEDWVRHFRQEAARMGAIEAIEEAPVPRTLDNFARIALKRPLSRRRF</sequence>
<dbReference type="EMBL" id="JAVIJF010000018">
    <property type="protein sequence ID" value="MDX8527428.1"/>
    <property type="molecule type" value="Genomic_DNA"/>
</dbReference>
<dbReference type="Proteomes" id="UP001276840">
    <property type="component" value="Unassembled WGS sequence"/>
</dbReference>
<proteinExistence type="predicted"/>
<protein>
    <submittedName>
        <fullName evidence="2">Stf0 family sulfotransferase</fullName>
    </submittedName>
</protein>
<dbReference type="PIRSF" id="PIRSF021497">
    <property type="entry name" value="Sulphotransferase_Stf0"/>
    <property type="match status" value="1"/>
</dbReference>
<reference evidence="2 3" key="1">
    <citation type="submission" date="2023-08" db="EMBL/GenBank/DDBJ databases">
        <title>Implementing the SeqCode for naming new Mesorhizobium species isolated from Vachellia karroo root nodules.</title>
        <authorList>
            <person name="Van Lill M."/>
        </authorList>
    </citation>
    <scope>NUCLEOTIDE SEQUENCE [LARGE SCALE GENOMIC DNA]</scope>
    <source>
        <strain evidence="2 3">MSK 1335</strain>
    </source>
</reference>
<evidence type="ECO:0000313" key="2">
    <source>
        <dbReference type="EMBL" id="MDX8527428.1"/>
    </source>
</evidence>